<dbReference type="InterPro" id="IPR025330">
    <property type="entry name" value="DUF4236"/>
</dbReference>
<feature type="compositionally biased region" description="Low complexity" evidence="1">
    <location>
        <begin position="312"/>
        <end position="326"/>
    </location>
</feature>
<dbReference type="EMBL" id="BK032593">
    <property type="protein sequence ID" value="DAF50162.1"/>
    <property type="molecule type" value="Genomic_DNA"/>
</dbReference>
<reference evidence="4" key="1">
    <citation type="journal article" date="2021" name="Proc. Natl. Acad. Sci. U.S.A.">
        <title>A Catalog of Tens of Thousands of Viruses from Human Metagenomes Reveals Hidden Associations with Chronic Diseases.</title>
        <authorList>
            <person name="Tisza M.J."/>
            <person name="Buck C.B."/>
        </authorList>
    </citation>
    <scope>NUCLEOTIDE SEQUENCE</scope>
    <source>
        <strain evidence="4">Ct9zP9</strain>
    </source>
</reference>
<protein>
    <recommendedName>
        <fullName evidence="3">DUF4236 domain-containing protein</fullName>
    </recommendedName>
</protein>
<proteinExistence type="predicted"/>
<dbReference type="Gene3D" id="2.60.40.1080">
    <property type="match status" value="1"/>
</dbReference>
<feature type="compositionally biased region" description="Polar residues" evidence="1">
    <location>
        <begin position="88"/>
        <end position="104"/>
    </location>
</feature>
<keyword evidence="2" id="KW-0812">Transmembrane</keyword>
<keyword evidence="2" id="KW-1133">Transmembrane helix</keyword>
<feature type="domain" description="DUF4236" evidence="3">
    <location>
        <begin position="3"/>
        <end position="56"/>
    </location>
</feature>
<feature type="transmembrane region" description="Helical" evidence="2">
    <location>
        <begin position="114"/>
        <end position="130"/>
    </location>
</feature>
<keyword evidence="2" id="KW-0472">Membrane</keyword>
<name>A0A8S5SHS4_9CAUD</name>
<evidence type="ECO:0000259" key="3">
    <source>
        <dbReference type="Pfam" id="PF14020"/>
    </source>
</evidence>
<dbReference type="Pfam" id="PF14020">
    <property type="entry name" value="DUF4236"/>
    <property type="match status" value="1"/>
</dbReference>
<sequence length="369" mass="39758">MGMRFRKSFKIAPGVKLNLSKRGIGVSAGVKGARVSLNSKGRVTKSVGIPGTGISYVSSSKLGASKKKATAKKTSAKASTAFAAENPSADTTPTPPVSDNSSPTPGGKMNPKSILRWVIYIAVICIATQISKKLCYPSMFLVGLFHLFQTRKTLADEQKKKKSTIRTCCFLVFTVLGCLVTIPAPNVETIKLTADEETMDINEEQLISFTYTPKDADVSNLSLELSDGALAKVEQTNDGIVLHTQAKEGTFTLVAKKASAESNELTFQVIDKEKAEQERIAAEKKAEEERIAAEKKAEEERLAAEKAEQERIAAQQQSQAQSQNSATVYVTPTGKKYHYNSSCNGGSYSPTTLDKAIKMGLTPCKKCVG</sequence>
<feature type="region of interest" description="Disordered" evidence="1">
    <location>
        <begin position="80"/>
        <end position="107"/>
    </location>
</feature>
<accession>A0A8S5SHS4</accession>
<evidence type="ECO:0000256" key="2">
    <source>
        <dbReference type="SAM" id="Phobius"/>
    </source>
</evidence>
<organism evidence="4">
    <name type="scientific">Siphoviridae sp. ct9zP9</name>
    <dbReference type="NCBI Taxonomy" id="2827795"/>
    <lineage>
        <taxon>Viruses</taxon>
        <taxon>Duplodnaviria</taxon>
        <taxon>Heunggongvirae</taxon>
        <taxon>Uroviricota</taxon>
        <taxon>Caudoviricetes</taxon>
    </lineage>
</organism>
<feature type="compositionally biased region" description="Basic and acidic residues" evidence="1">
    <location>
        <begin position="296"/>
        <end position="311"/>
    </location>
</feature>
<feature type="region of interest" description="Disordered" evidence="1">
    <location>
        <begin position="296"/>
        <end position="326"/>
    </location>
</feature>
<evidence type="ECO:0000313" key="4">
    <source>
        <dbReference type="EMBL" id="DAF50162.1"/>
    </source>
</evidence>
<evidence type="ECO:0000256" key="1">
    <source>
        <dbReference type="SAM" id="MobiDB-lite"/>
    </source>
</evidence>